<evidence type="ECO:0000313" key="1">
    <source>
        <dbReference type="EMBL" id="MFM9519477.1"/>
    </source>
</evidence>
<reference evidence="1 2" key="1">
    <citation type="submission" date="2024-12" db="EMBL/GenBank/DDBJ databases">
        <title>Pseudomonas species isolated from Lotus nodules promote plant growth.</title>
        <authorList>
            <person name="Yu Y.-H."/>
            <person name="Kurtenbach J."/>
            <person name="Crosbie D."/>
            <person name="Brachmann A."/>
            <person name="Marin M."/>
        </authorList>
    </citation>
    <scope>NUCLEOTIDE SEQUENCE [LARGE SCALE GENOMIC DNA]</scope>
    <source>
        <strain evidence="1 2">PLb12A</strain>
    </source>
</reference>
<name>A0ABW9HDV5_9PSED</name>
<comment type="caution">
    <text evidence="1">The sequence shown here is derived from an EMBL/GenBank/DDBJ whole genome shotgun (WGS) entry which is preliminary data.</text>
</comment>
<protein>
    <submittedName>
        <fullName evidence="1">Uncharacterized protein</fullName>
    </submittedName>
</protein>
<dbReference type="Proteomes" id="UP001631987">
    <property type="component" value="Unassembled WGS sequence"/>
</dbReference>
<dbReference type="EMBL" id="JBJVNW010000010">
    <property type="protein sequence ID" value="MFM9519477.1"/>
    <property type="molecule type" value="Genomic_DNA"/>
</dbReference>
<keyword evidence="2" id="KW-1185">Reference proteome</keyword>
<gene>
    <name evidence="1" type="ORF">ACKKH4_19790</name>
</gene>
<sequence>MYITDEARNSAFKILWNERNFSYLAILYCDASGNIVYVPIKTDSTLIYIEHEEWPNIDHVRFKSLETLLDALKSNGFKQVPGKMDSIELPWSSYPDLPTTLKEQLNEPGMFILDHMYRFQFQYEPFGPGPVAFPIRVEYDSVYPVNESIGTMYKTRFADIESLLQALATYGDNCRILDWYINRGLVRIPNITWQL</sequence>
<dbReference type="RefSeq" id="WP_223542781.1">
    <property type="nucleotide sequence ID" value="NZ_CP178857.1"/>
</dbReference>
<evidence type="ECO:0000313" key="2">
    <source>
        <dbReference type="Proteomes" id="UP001631987"/>
    </source>
</evidence>
<organism evidence="1 2">
    <name type="scientific">Pseudomonas monachiensis</name>
    <dbReference type="NCBI Taxonomy" id="3060212"/>
    <lineage>
        <taxon>Bacteria</taxon>
        <taxon>Pseudomonadati</taxon>
        <taxon>Pseudomonadota</taxon>
        <taxon>Gammaproteobacteria</taxon>
        <taxon>Pseudomonadales</taxon>
        <taxon>Pseudomonadaceae</taxon>
        <taxon>Pseudomonas</taxon>
    </lineage>
</organism>
<proteinExistence type="predicted"/>
<accession>A0ABW9HDV5</accession>